<dbReference type="InterPro" id="IPR016040">
    <property type="entry name" value="NAD(P)-bd_dom"/>
</dbReference>
<reference evidence="2" key="1">
    <citation type="submission" date="2018-05" db="EMBL/GenBank/DDBJ databases">
        <authorList>
            <person name="Lanie J.A."/>
            <person name="Ng W.-L."/>
            <person name="Kazmierczak K.M."/>
            <person name="Andrzejewski T.M."/>
            <person name="Davidsen T.M."/>
            <person name="Wayne K.J."/>
            <person name="Tettelin H."/>
            <person name="Glass J.I."/>
            <person name="Rusch D."/>
            <person name="Podicherti R."/>
            <person name="Tsui H.-C.T."/>
            <person name="Winkler M.E."/>
        </authorList>
    </citation>
    <scope>NUCLEOTIDE SEQUENCE</scope>
</reference>
<dbReference type="AlphaFoldDB" id="A0A382ATI2"/>
<protein>
    <recommendedName>
        <fullName evidence="1">NAD(P)-binding domain-containing protein</fullName>
    </recommendedName>
</protein>
<organism evidence="2">
    <name type="scientific">marine metagenome</name>
    <dbReference type="NCBI Taxonomy" id="408172"/>
    <lineage>
        <taxon>unclassified sequences</taxon>
        <taxon>metagenomes</taxon>
        <taxon>ecological metagenomes</taxon>
    </lineage>
</organism>
<accession>A0A382ATI2</accession>
<dbReference type="Gene3D" id="3.40.50.720">
    <property type="entry name" value="NAD(P)-binding Rossmann-like Domain"/>
    <property type="match status" value="1"/>
</dbReference>
<gene>
    <name evidence="2" type="ORF">METZ01_LOCUS157622</name>
</gene>
<feature type="domain" description="NAD(P)-binding" evidence="1">
    <location>
        <begin position="13"/>
        <end position="102"/>
    </location>
</feature>
<name>A0A382ATI2_9ZZZZ</name>
<dbReference type="Pfam" id="PF13460">
    <property type="entry name" value="NAD_binding_10"/>
    <property type="match status" value="1"/>
</dbReference>
<proteinExistence type="predicted"/>
<evidence type="ECO:0000259" key="1">
    <source>
        <dbReference type="Pfam" id="PF13460"/>
    </source>
</evidence>
<sequence>VLVDHIGVKPSMATAQVQVLKLFIMLNAINADENNTSRIAHYHKAEAFAERHLLDIDLDWTICPGRLRDDEGNSLVSVSSENFLEGVAHLGNLAATLVACLDIPKTIRKRFSLLEGEIPLNEVLLIV</sequence>
<evidence type="ECO:0000313" key="2">
    <source>
        <dbReference type="EMBL" id="SVB04768.1"/>
    </source>
</evidence>
<feature type="non-terminal residue" evidence="2">
    <location>
        <position position="1"/>
    </location>
</feature>
<dbReference type="EMBL" id="UINC01026754">
    <property type="protein sequence ID" value="SVB04768.1"/>
    <property type="molecule type" value="Genomic_DNA"/>
</dbReference>